<keyword evidence="4" id="KW-1185">Reference proteome</keyword>
<feature type="compositionally biased region" description="Polar residues" evidence="1">
    <location>
        <begin position="126"/>
        <end position="148"/>
    </location>
</feature>
<keyword evidence="2" id="KW-0472">Membrane</keyword>
<feature type="region of interest" description="Disordered" evidence="1">
    <location>
        <begin position="255"/>
        <end position="367"/>
    </location>
</feature>
<dbReference type="AlphaFoldDB" id="F4S234"/>
<dbReference type="Proteomes" id="UP000001072">
    <property type="component" value="Unassembled WGS sequence"/>
</dbReference>
<feature type="compositionally biased region" description="Polar residues" evidence="1">
    <location>
        <begin position="217"/>
        <end position="229"/>
    </location>
</feature>
<feature type="region of interest" description="Disordered" evidence="1">
    <location>
        <begin position="728"/>
        <end position="747"/>
    </location>
</feature>
<sequence>MSSPSEPTVLYAMSYSPSGKALASYHHSHFEGHQPQSPCERTALRAEQGEKPMPTCQVSFNNTPVSPTFTKNNITSFSGGNPSYTPNQHAARRSEGLPYRSRLWDAQIKDSLQGRLSYEVTDRRVNTSNRPADGSPHTNSDNEGQSLESSDADLDLTVELPSPDTSYDTPGRPSDPVASSIDLCTACKTGFTSIAMVETTDCDSNISMFIHSATQSASHLDQPSNSAGLNTHDDSPPKNFPRLLLPQSACSCAHQRRASTDGSGLSNRGYNPRHGYSYNPTPPLNLKSSPRFLNRPPRNHSEPMNTPSTPALTHGDEDEDIEHMEGNDTPDTSWEQEELRDDQFKPNGLQSTIQSRRQSSSRSDPLQIVVNPKGVLAEPHRPGQTVMPSLTSAFSPTYLNSPASLAEIVSPPLINSFNSPTIYSPQESQRGLRLDRPTEFDLEKLNYEPPRSPRNRNVTAGWRALSEFFGSIGQTHPSSESCSTQGTPSLLPSAPLPAESQALDHVKQRILEHDRSSWAHFCRDTQHEPHRAGFARLPTIPTLQDDSNIRSNAQFKSILLNNNNGPPLQAQLQHLSPFWNSPQTLDDHLDRRTRTTSVPINSILSSGLIPEVEVEEKRNPRRISWQTHQRLSSQSRYQRSCERSNQHSRQLSAPAPHRLRHGCNVGGLPTIPAIESTHRSQRNRSSLIHPLKCPTNAKLPQKPLSKSTDSESSLVLVEGNVQPESISTNHTRRTTLGDHRSSVLKPISPLTGAYPEPIVKGWRPLDTEHMAAPKPKGFFQSLADSIRKASRTGKTGNGLRRLLTATSANRSATKAWLFMEMLERADPAAVTFWLGCLFGPWFFVIGGWYLSPRIGEIGQSKFNQHLRFPNRVKNLSNGRTTPISQHHSHHNGLSWVNANRVAACVTGPLVLGGFIWSLVIVCNASSA</sequence>
<feature type="region of interest" description="Disordered" evidence="1">
    <location>
        <begin position="677"/>
        <end position="710"/>
    </location>
</feature>
<feature type="region of interest" description="Disordered" evidence="1">
    <location>
        <begin position="625"/>
        <end position="661"/>
    </location>
</feature>
<evidence type="ECO:0000256" key="1">
    <source>
        <dbReference type="SAM" id="MobiDB-lite"/>
    </source>
</evidence>
<dbReference type="RefSeq" id="XP_007415432.1">
    <property type="nucleotide sequence ID" value="XM_007415370.1"/>
</dbReference>
<keyword evidence="2" id="KW-0812">Transmembrane</keyword>
<feature type="region of interest" description="Disordered" evidence="1">
    <location>
        <begin position="119"/>
        <end position="148"/>
    </location>
</feature>
<dbReference type="EMBL" id="GL883139">
    <property type="protein sequence ID" value="EGG01331.1"/>
    <property type="molecule type" value="Genomic_DNA"/>
</dbReference>
<evidence type="ECO:0000313" key="3">
    <source>
        <dbReference type="EMBL" id="EGG01331.1"/>
    </source>
</evidence>
<proteinExistence type="predicted"/>
<dbReference type="GeneID" id="18930778"/>
<name>F4S234_MELLP</name>
<feature type="transmembrane region" description="Helical" evidence="2">
    <location>
        <begin position="830"/>
        <end position="851"/>
    </location>
</feature>
<feature type="compositionally biased region" description="Polar residues" evidence="1">
    <location>
        <begin position="302"/>
        <end position="311"/>
    </location>
</feature>
<dbReference type="KEGG" id="mlr:MELLADRAFT_67181"/>
<dbReference type="InParanoid" id="F4S234"/>
<dbReference type="VEuPathDB" id="FungiDB:MELLADRAFT_67181"/>
<feature type="compositionally biased region" description="Low complexity" evidence="1">
    <location>
        <begin position="350"/>
        <end position="363"/>
    </location>
</feature>
<feature type="compositionally biased region" description="Low complexity" evidence="1">
    <location>
        <begin position="629"/>
        <end position="638"/>
    </location>
</feature>
<dbReference type="HOGENOM" id="CLU_315232_0_0_1"/>
<evidence type="ECO:0000313" key="4">
    <source>
        <dbReference type="Proteomes" id="UP000001072"/>
    </source>
</evidence>
<accession>F4S234</accession>
<feature type="compositionally biased region" description="Polar residues" evidence="1">
    <location>
        <begin position="260"/>
        <end position="269"/>
    </location>
</feature>
<gene>
    <name evidence="3" type="ORF">MELLADRAFT_67181</name>
</gene>
<dbReference type="OrthoDB" id="3251367at2759"/>
<evidence type="ECO:0000256" key="2">
    <source>
        <dbReference type="SAM" id="Phobius"/>
    </source>
</evidence>
<keyword evidence="2" id="KW-1133">Transmembrane helix</keyword>
<feature type="region of interest" description="Disordered" evidence="1">
    <location>
        <begin position="217"/>
        <end position="243"/>
    </location>
</feature>
<reference evidence="4" key="1">
    <citation type="journal article" date="2011" name="Proc. Natl. Acad. Sci. U.S.A.">
        <title>Obligate biotrophy features unraveled by the genomic analysis of rust fungi.</title>
        <authorList>
            <person name="Duplessis S."/>
            <person name="Cuomo C.A."/>
            <person name="Lin Y.-C."/>
            <person name="Aerts A."/>
            <person name="Tisserant E."/>
            <person name="Veneault-Fourrey C."/>
            <person name="Joly D.L."/>
            <person name="Hacquard S."/>
            <person name="Amselem J."/>
            <person name="Cantarel B.L."/>
            <person name="Chiu R."/>
            <person name="Coutinho P.M."/>
            <person name="Feau N."/>
            <person name="Field M."/>
            <person name="Frey P."/>
            <person name="Gelhaye E."/>
            <person name="Goldberg J."/>
            <person name="Grabherr M.G."/>
            <person name="Kodira C.D."/>
            <person name="Kohler A."/>
            <person name="Kuees U."/>
            <person name="Lindquist E.A."/>
            <person name="Lucas S.M."/>
            <person name="Mago R."/>
            <person name="Mauceli E."/>
            <person name="Morin E."/>
            <person name="Murat C."/>
            <person name="Pangilinan J.L."/>
            <person name="Park R."/>
            <person name="Pearson M."/>
            <person name="Quesneville H."/>
            <person name="Rouhier N."/>
            <person name="Sakthikumar S."/>
            <person name="Salamov A.A."/>
            <person name="Schmutz J."/>
            <person name="Selles B."/>
            <person name="Shapiro H."/>
            <person name="Tanguay P."/>
            <person name="Tuskan G.A."/>
            <person name="Henrissat B."/>
            <person name="Van de Peer Y."/>
            <person name="Rouze P."/>
            <person name="Ellis J.G."/>
            <person name="Dodds P.N."/>
            <person name="Schein J.E."/>
            <person name="Zhong S."/>
            <person name="Hamelin R.C."/>
            <person name="Grigoriev I.V."/>
            <person name="Szabo L.J."/>
            <person name="Martin F."/>
        </authorList>
    </citation>
    <scope>NUCLEOTIDE SEQUENCE [LARGE SCALE GENOMIC DNA]</scope>
    <source>
        <strain evidence="4">98AG31 / pathotype 3-4-7</strain>
    </source>
</reference>
<protein>
    <submittedName>
        <fullName evidence="3">Uncharacterized protein</fullName>
    </submittedName>
</protein>
<organism evidence="4">
    <name type="scientific">Melampsora larici-populina (strain 98AG31 / pathotype 3-4-7)</name>
    <name type="common">Poplar leaf rust fungus</name>
    <dbReference type="NCBI Taxonomy" id="747676"/>
    <lineage>
        <taxon>Eukaryota</taxon>
        <taxon>Fungi</taxon>
        <taxon>Dikarya</taxon>
        <taxon>Basidiomycota</taxon>
        <taxon>Pucciniomycotina</taxon>
        <taxon>Pucciniomycetes</taxon>
        <taxon>Pucciniales</taxon>
        <taxon>Melampsoraceae</taxon>
        <taxon>Melampsora</taxon>
    </lineage>
</organism>